<protein>
    <submittedName>
        <fullName evidence="2">Uncharacterized protein</fullName>
    </submittedName>
</protein>
<dbReference type="EMBL" id="JAUEDK010000053">
    <property type="protein sequence ID" value="MDN0077098.1"/>
    <property type="molecule type" value="Genomic_DNA"/>
</dbReference>
<accession>A0ABT7XTK2</accession>
<sequence length="146" mass="16747">MFKHRYRQLVRSSAIYDLLVTAPFATPWTFTLVHSMLSQIHPLPDFQPVHVLFANLLGSIVVVWGLLRIWRPDPMFGLFDAIGRALFFGWQLYYLASPDSSPVVWLFAGFEFLFFAAQAYGYWLLCKIESGQPSRCRVVSHFAALA</sequence>
<keyword evidence="3" id="KW-1185">Reference proteome</keyword>
<evidence type="ECO:0000256" key="1">
    <source>
        <dbReference type="SAM" id="Phobius"/>
    </source>
</evidence>
<gene>
    <name evidence="2" type="ORF">QU481_19825</name>
</gene>
<feature type="transmembrane region" description="Helical" evidence="1">
    <location>
        <begin position="102"/>
        <end position="125"/>
    </location>
</feature>
<proteinExistence type="predicted"/>
<feature type="transmembrane region" description="Helical" evidence="1">
    <location>
        <begin position="50"/>
        <end position="70"/>
    </location>
</feature>
<keyword evidence="1" id="KW-1133">Transmembrane helix</keyword>
<keyword evidence="1" id="KW-0472">Membrane</keyword>
<dbReference type="Proteomes" id="UP001168540">
    <property type="component" value="Unassembled WGS sequence"/>
</dbReference>
<keyword evidence="1" id="KW-0812">Transmembrane</keyword>
<name>A0ABT7XTK2_9NEIS</name>
<feature type="transmembrane region" description="Helical" evidence="1">
    <location>
        <begin position="77"/>
        <end position="96"/>
    </location>
</feature>
<evidence type="ECO:0000313" key="2">
    <source>
        <dbReference type="EMBL" id="MDN0077098.1"/>
    </source>
</evidence>
<organism evidence="2 3">
    <name type="scientific">Crenobacter oryzisoli</name>
    <dbReference type="NCBI Taxonomy" id="3056844"/>
    <lineage>
        <taxon>Bacteria</taxon>
        <taxon>Pseudomonadati</taxon>
        <taxon>Pseudomonadota</taxon>
        <taxon>Betaproteobacteria</taxon>
        <taxon>Neisseriales</taxon>
        <taxon>Neisseriaceae</taxon>
        <taxon>Crenobacter</taxon>
    </lineage>
</organism>
<evidence type="ECO:0000313" key="3">
    <source>
        <dbReference type="Proteomes" id="UP001168540"/>
    </source>
</evidence>
<reference evidence="2" key="1">
    <citation type="submission" date="2023-06" db="EMBL/GenBank/DDBJ databases">
        <authorList>
            <person name="Zhang S."/>
        </authorList>
    </citation>
    <scope>NUCLEOTIDE SEQUENCE</scope>
    <source>
        <strain evidence="2">SG2303</strain>
    </source>
</reference>
<feature type="transmembrane region" description="Helical" evidence="1">
    <location>
        <begin position="12"/>
        <end position="30"/>
    </location>
</feature>
<comment type="caution">
    <text evidence="2">The sequence shown here is derived from an EMBL/GenBank/DDBJ whole genome shotgun (WGS) entry which is preliminary data.</text>
</comment>
<dbReference type="RefSeq" id="WP_289831730.1">
    <property type="nucleotide sequence ID" value="NZ_JAUEDK010000053.1"/>
</dbReference>